<comment type="cofactor">
    <cofactor evidence="1">
        <name>FAD</name>
        <dbReference type="ChEBI" id="CHEBI:57692"/>
    </cofactor>
</comment>
<dbReference type="PANTHER" id="PTHR43884">
    <property type="entry name" value="ACYL-COA DEHYDROGENASE"/>
    <property type="match status" value="1"/>
</dbReference>
<dbReference type="SUPFAM" id="SSF47203">
    <property type="entry name" value="Acyl-CoA dehydrogenase C-terminal domain-like"/>
    <property type="match status" value="1"/>
</dbReference>
<organism evidence="7 8">
    <name type="scientific">Pseudonocardia humida</name>
    <dbReference type="NCBI Taxonomy" id="2800819"/>
    <lineage>
        <taxon>Bacteria</taxon>
        <taxon>Bacillati</taxon>
        <taxon>Actinomycetota</taxon>
        <taxon>Actinomycetes</taxon>
        <taxon>Pseudonocardiales</taxon>
        <taxon>Pseudonocardiaceae</taxon>
        <taxon>Pseudonocardia</taxon>
    </lineage>
</organism>
<dbReference type="Gene3D" id="1.20.140.10">
    <property type="entry name" value="Butyryl-CoA Dehydrogenase, subunit A, domain 3"/>
    <property type="match status" value="1"/>
</dbReference>
<dbReference type="EMBL" id="JAGSOV010000039">
    <property type="protein sequence ID" value="MCO1657075.1"/>
    <property type="molecule type" value="Genomic_DNA"/>
</dbReference>
<keyword evidence="3" id="KW-0285">Flavoprotein</keyword>
<evidence type="ECO:0000256" key="4">
    <source>
        <dbReference type="ARBA" id="ARBA00022827"/>
    </source>
</evidence>
<evidence type="ECO:0000256" key="5">
    <source>
        <dbReference type="ARBA" id="ARBA00023002"/>
    </source>
</evidence>
<evidence type="ECO:0000256" key="2">
    <source>
        <dbReference type="ARBA" id="ARBA00009347"/>
    </source>
</evidence>
<dbReference type="SUPFAM" id="SSF56645">
    <property type="entry name" value="Acyl-CoA dehydrogenase NM domain-like"/>
    <property type="match status" value="1"/>
</dbReference>
<accession>A0ABT1A250</accession>
<dbReference type="Proteomes" id="UP001165283">
    <property type="component" value="Unassembled WGS sequence"/>
</dbReference>
<keyword evidence="4" id="KW-0274">FAD</keyword>
<name>A0ABT1A250_9PSEU</name>
<keyword evidence="5" id="KW-0560">Oxidoreductase</keyword>
<dbReference type="RefSeq" id="WP_252440414.1">
    <property type="nucleotide sequence ID" value="NZ_JAGSOV010000039.1"/>
</dbReference>
<dbReference type="InterPro" id="IPR037069">
    <property type="entry name" value="AcylCoA_DH/ox_N_sf"/>
</dbReference>
<dbReference type="PANTHER" id="PTHR43884:SF20">
    <property type="entry name" value="ACYL-COA DEHYDROGENASE FADE28"/>
    <property type="match status" value="1"/>
</dbReference>
<dbReference type="Pfam" id="PF00441">
    <property type="entry name" value="Acyl-CoA_dh_1"/>
    <property type="match status" value="1"/>
</dbReference>
<dbReference type="InterPro" id="IPR009075">
    <property type="entry name" value="AcylCo_DH/oxidase_C"/>
</dbReference>
<comment type="caution">
    <text evidence="7">The sequence shown here is derived from an EMBL/GenBank/DDBJ whole genome shotgun (WGS) entry which is preliminary data.</text>
</comment>
<evidence type="ECO:0000256" key="1">
    <source>
        <dbReference type="ARBA" id="ARBA00001974"/>
    </source>
</evidence>
<dbReference type="InterPro" id="IPR036250">
    <property type="entry name" value="AcylCo_DH-like_C"/>
</dbReference>
<dbReference type="InterPro" id="IPR009100">
    <property type="entry name" value="AcylCoA_DH/oxidase_NM_dom_sf"/>
</dbReference>
<keyword evidence="8" id="KW-1185">Reference proteome</keyword>
<evidence type="ECO:0000313" key="7">
    <source>
        <dbReference type="EMBL" id="MCO1657075.1"/>
    </source>
</evidence>
<reference evidence="7" key="1">
    <citation type="submission" date="2021-04" db="EMBL/GenBank/DDBJ databases">
        <title>Pseudonocardia sp. nov., isolated from sandy soil of mangrove forest.</title>
        <authorList>
            <person name="Zan Z."/>
            <person name="Huang R."/>
            <person name="Liu W."/>
        </authorList>
    </citation>
    <scope>NUCLEOTIDE SEQUENCE</scope>
    <source>
        <strain evidence="7">S2-4</strain>
    </source>
</reference>
<feature type="domain" description="Acyl-CoA dehydrogenase/oxidase C-terminal" evidence="6">
    <location>
        <begin position="195"/>
        <end position="308"/>
    </location>
</feature>
<evidence type="ECO:0000313" key="8">
    <source>
        <dbReference type="Proteomes" id="UP001165283"/>
    </source>
</evidence>
<sequence>MSEEIELLEQTLDALFARHCGPAERTAAAQGLLPERLWARLVETGLTDLGAPDSGAGLPELVAVAMAVGRAAAPVPLAEASGLASWLLGATGLDPADGLLGCATTHPDDDLRLVGGEPAAPVVRGVLTRVPWGAAAGHVVALARSDRGPVVVLLPAATQVERGANLADEPRDTLRYADVTAVAAAPAPVDAAAVLRRGALLRAAATAGAAGRVLELALAYAGAREQFGRPIATFQAVQHHLVVMAEEVAAVDLAVRVAALAGPDTEALAVAAAKVAAGTAAAEVTRRGHQVFGAIGATIEHPLHHYSKRLWSWQDEFGTDRQWSGVIGRAAVGAGADALWPTVSAPLDPAPEAALR</sequence>
<proteinExistence type="inferred from homology"/>
<comment type="similarity">
    <text evidence="2">Belongs to the acyl-CoA dehydrogenase family.</text>
</comment>
<evidence type="ECO:0000259" key="6">
    <source>
        <dbReference type="Pfam" id="PF00441"/>
    </source>
</evidence>
<dbReference type="Gene3D" id="1.10.540.10">
    <property type="entry name" value="Acyl-CoA dehydrogenase/oxidase, N-terminal domain"/>
    <property type="match status" value="1"/>
</dbReference>
<protein>
    <submittedName>
        <fullName evidence="7">Acyl-CoA dehydrogenase</fullName>
    </submittedName>
</protein>
<gene>
    <name evidence="7" type="ORF">KDL28_18605</name>
</gene>
<evidence type="ECO:0000256" key="3">
    <source>
        <dbReference type="ARBA" id="ARBA00022630"/>
    </source>
</evidence>